<feature type="compositionally biased region" description="Polar residues" evidence="1">
    <location>
        <begin position="380"/>
        <end position="411"/>
    </location>
</feature>
<dbReference type="OrthoDB" id="75724at2759"/>
<dbReference type="InterPro" id="IPR001251">
    <property type="entry name" value="CRAL-TRIO_dom"/>
</dbReference>
<dbReference type="SMART" id="SM01100">
    <property type="entry name" value="CRAL_TRIO_N"/>
    <property type="match status" value="1"/>
</dbReference>
<evidence type="ECO:0000313" key="4">
    <source>
        <dbReference type="Proteomes" id="UP000683925"/>
    </source>
</evidence>
<feature type="region of interest" description="Disordered" evidence="1">
    <location>
        <begin position="376"/>
        <end position="418"/>
    </location>
</feature>
<feature type="compositionally biased region" description="Basic and acidic residues" evidence="1">
    <location>
        <begin position="519"/>
        <end position="529"/>
    </location>
</feature>
<dbReference type="PROSITE" id="PS50191">
    <property type="entry name" value="CRAL_TRIO"/>
    <property type="match status" value="1"/>
</dbReference>
<feature type="compositionally biased region" description="Low complexity" evidence="1">
    <location>
        <begin position="614"/>
        <end position="624"/>
    </location>
</feature>
<accession>A0A8S1S2I1</accession>
<evidence type="ECO:0000256" key="1">
    <source>
        <dbReference type="SAM" id="MobiDB-lite"/>
    </source>
</evidence>
<feature type="compositionally biased region" description="Low complexity" evidence="1">
    <location>
        <begin position="341"/>
        <end position="352"/>
    </location>
</feature>
<dbReference type="Proteomes" id="UP000683925">
    <property type="component" value="Unassembled WGS sequence"/>
</dbReference>
<evidence type="ECO:0000313" key="3">
    <source>
        <dbReference type="EMBL" id="CAD8133822.1"/>
    </source>
</evidence>
<feature type="domain" description="CRAL-TRIO" evidence="2">
    <location>
        <begin position="144"/>
        <end position="268"/>
    </location>
</feature>
<feature type="compositionally biased region" description="Polar residues" evidence="1">
    <location>
        <begin position="472"/>
        <end position="489"/>
    </location>
</feature>
<feature type="region of interest" description="Disordered" evidence="1">
    <location>
        <begin position="614"/>
        <end position="633"/>
    </location>
</feature>
<keyword evidence="4" id="KW-1185">Reference proteome</keyword>
<comment type="caution">
    <text evidence="3">The sequence shown here is derived from an EMBL/GenBank/DDBJ whole genome shotgun (WGS) entry which is preliminary data.</text>
</comment>
<dbReference type="PANTHER" id="PTHR46818:SF1">
    <property type="entry name" value="CHROMOSOME UNDETERMINED SCAFFOLD_125, WHOLE GENOME SHOTGUN SEQUENCE"/>
    <property type="match status" value="1"/>
</dbReference>
<dbReference type="PANTHER" id="PTHR46818">
    <property type="entry name" value="DOMAIN-CONTAINING PROTEIN, PUTATIVE-RELATED"/>
    <property type="match status" value="1"/>
</dbReference>
<dbReference type="CDD" id="cd00170">
    <property type="entry name" value="SEC14"/>
    <property type="match status" value="1"/>
</dbReference>
<evidence type="ECO:0000259" key="2">
    <source>
        <dbReference type="PROSITE" id="PS50191"/>
    </source>
</evidence>
<protein>
    <recommendedName>
        <fullName evidence="2">CRAL-TRIO domain-containing protein</fullName>
    </recommendedName>
</protein>
<organism evidence="3 4">
    <name type="scientific">Paramecium octaurelia</name>
    <dbReference type="NCBI Taxonomy" id="43137"/>
    <lineage>
        <taxon>Eukaryota</taxon>
        <taxon>Sar</taxon>
        <taxon>Alveolata</taxon>
        <taxon>Ciliophora</taxon>
        <taxon>Intramacronucleata</taxon>
        <taxon>Oligohymenophorea</taxon>
        <taxon>Peniculida</taxon>
        <taxon>Parameciidae</taxon>
        <taxon>Paramecium</taxon>
    </lineage>
</organism>
<feature type="compositionally biased region" description="Low complexity" evidence="1">
    <location>
        <begin position="459"/>
        <end position="471"/>
    </location>
</feature>
<dbReference type="AlphaFoldDB" id="A0A8S1S2I1"/>
<name>A0A8S1S2I1_PAROT</name>
<sequence>MFQQRFDYIRLPQQIANDIVLPPTSIKAGTGQNAIRKIFKIQDYDQFERMQISSLAQALQRSELYDPNIHYDSLLLRYLYANKFDIQSSLDQLAQTSNILFQPGYLDLSNEVEALYYKGAIYIEGRTRNHIPCIVISTKLVDDLALFERAAVILCAIVEDYMFYPGKVENWIAVIQTKDQSAYKMPLDKIFQIIKVLQTCFPNTCESIYILNTTLSINLLWSQIEEYIDPVTLNKIRFLKDKELGILSNQFDPNHLEQSLGGQKVLQSYWPPDPNDYFYDLPQQQQQPIYEEEPQVFFSQPTNNLQYLNQAPPLEKEIQAPPPPINNQVSQPNIIQQPIIAQQPQQSQQPQQPQQPPPTEKKKKCICVKCSRDLEEVASQPRQPKQQEAQNGGKTQPSQQKIQVRETQGQKQLDDTYIPYERKYDSVLNDSYLTNPQNEQILQETSQNNKPQFGGNSFNANQNQQQQQPNQKSIKPSFNNPLYGSDSMKGSQQLEYNQRPSKQDKVNQEIQANIDDLILNDKPDYEPKYVSKHSRQYQTSQSSRFSNHGPNLYNNSYHPQNPSLYSQVPATQYNPSSQYIPTIPFQPQSQSQIAKPIQNDGVQQQPVQVQEYDYNNSNNNQSYYAPQISSDPKKKYDFSQWDKYNDNSDPFPVQSYVSPSNEYLNPYLSSAPYKNNIGSLEDYNYLYDNTGDYKPGEFRPSTYNFTPYDFKQSDQQYQPRVESTTKSNGAPQLYQQRPGQQACEIF</sequence>
<feature type="compositionally biased region" description="Polar residues" evidence="1">
    <location>
        <begin position="575"/>
        <end position="593"/>
    </location>
</feature>
<feature type="region of interest" description="Disordered" evidence="1">
    <location>
        <begin position="514"/>
        <end position="550"/>
    </location>
</feature>
<feature type="region of interest" description="Disordered" evidence="1">
    <location>
        <begin position="341"/>
        <end position="363"/>
    </location>
</feature>
<dbReference type="Pfam" id="PF00650">
    <property type="entry name" value="CRAL_TRIO"/>
    <property type="match status" value="1"/>
</dbReference>
<feature type="compositionally biased region" description="Polar residues" evidence="1">
    <location>
        <begin position="446"/>
        <end position="458"/>
    </location>
</feature>
<feature type="region of interest" description="Disordered" evidence="1">
    <location>
        <begin position="446"/>
        <end position="489"/>
    </location>
</feature>
<proteinExistence type="predicted"/>
<dbReference type="OMA" id="GRTRNHI"/>
<gene>
    <name evidence="3" type="ORF">POCTA_138.1.T0050107</name>
</gene>
<feature type="compositionally biased region" description="Polar residues" evidence="1">
    <location>
        <begin position="536"/>
        <end position="550"/>
    </location>
</feature>
<dbReference type="InterPro" id="IPR011074">
    <property type="entry name" value="CRAL/TRIO_N_dom"/>
</dbReference>
<dbReference type="EMBL" id="CAJJDP010000004">
    <property type="protein sequence ID" value="CAD8133822.1"/>
    <property type="molecule type" value="Genomic_DNA"/>
</dbReference>
<reference evidence="3" key="1">
    <citation type="submission" date="2021-01" db="EMBL/GenBank/DDBJ databases">
        <authorList>
            <consortium name="Genoscope - CEA"/>
            <person name="William W."/>
        </authorList>
    </citation>
    <scope>NUCLEOTIDE SEQUENCE</scope>
</reference>
<feature type="region of interest" description="Disordered" evidence="1">
    <location>
        <begin position="575"/>
        <end position="604"/>
    </location>
</feature>